<evidence type="ECO:0000313" key="6">
    <source>
        <dbReference type="EMBL" id="XCC96984.1"/>
    </source>
</evidence>
<dbReference type="Pfam" id="PF01041">
    <property type="entry name" value="DegT_DnrJ_EryC1"/>
    <property type="match status" value="1"/>
</dbReference>
<keyword evidence="1 4" id="KW-0663">Pyridoxal phosphate</keyword>
<keyword evidence="6" id="KW-0032">Aminotransferase</keyword>
<dbReference type="PIRSF" id="PIRSF000390">
    <property type="entry name" value="PLP_StrS"/>
    <property type="match status" value="1"/>
</dbReference>
<dbReference type="InterPro" id="IPR015422">
    <property type="entry name" value="PyrdxlP-dep_Trfase_small"/>
</dbReference>
<dbReference type="GO" id="GO:0000271">
    <property type="term" value="P:polysaccharide biosynthetic process"/>
    <property type="evidence" value="ECO:0007669"/>
    <property type="project" value="TreeGrafter"/>
</dbReference>
<gene>
    <name evidence="6" type="ORF">PVT71_23125</name>
</gene>
<dbReference type="EMBL" id="CP123386">
    <property type="protein sequence ID" value="XCC96984.1"/>
    <property type="molecule type" value="Genomic_DNA"/>
</dbReference>
<dbReference type="GO" id="GO:0030170">
    <property type="term" value="F:pyridoxal phosphate binding"/>
    <property type="evidence" value="ECO:0007669"/>
    <property type="project" value="UniProtKB-ARBA"/>
</dbReference>
<keyword evidence="6" id="KW-0808">Transferase</keyword>
<dbReference type="InterPro" id="IPR015421">
    <property type="entry name" value="PyrdxlP-dep_Trfase_major"/>
</dbReference>
<reference evidence="6" key="1">
    <citation type="submission" date="2023-02" db="EMBL/GenBank/DDBJ databases">
        <title>Description and genomic characterization of Salipiger bruguierae sp. nov., isolated from the sediment of mangrove plant Bruguiera sexangula.</title>
        <authorList>
            <person name="Long M."/>
        </authorList>
    </citation>
    <scope>NUCLEOTIDE SEQUENCE</scope>
    <source>
        <strain evidence="6">H15</strain>
        <plasmid evidence="6">unnamed1</plasmid>
    </source>
</reference>
<dbReference type="FunFam" id="3.40.640.10:FF:000089">
    <property type="entry name" value="Aminotransferase, DegT/DnrJ/EryC1/StrS family"/>
    <property type="match status" value="1"/>
</dbReference>
<feature type="modified residue" description="N6-(pyridoxal phosphate)lysine" evidence="4">
    <location>
        <position position="185"/>
    </location>
</feature>
<protein>
    <submittedName>
        <fullName evidence="6">DegT/DnrJ/EryC1/StrS family aminotransferase</fullName>
        <ecNumber evidence="6">2.6.1.-</ecNumber>
    </submittedName>
</protein>
<dbReference type="PANTHER" id="PTHR30244">
    <property type="entry name" value="TRANSAMINASE"/>
    <property type="match status" value="1"/>
</dbReference>
<feature type="active site" description="Proton acceptor" evidence="3">
    <location>
        <position position="185"/>
    </location>
</feature>
<evidence type="ECO:0000256" key="3">
    <source>
        <dbReference type="PIRSR" id="PIRSR000390-1"/>
    </source>
</evidence>
<dbReference type="Gene3D" id="3.40.640.10">
    <property type="entry name" value="Type I PLP-dependent aspartate aminotransferase-like (Major domain)"/>
    <property type="match status" value="1"/>
</dbReference>
<evidence type="ECO:0000256" key="5">
    <source>
        <dbReference type="RuleBase" id="RU004508"/>
    </source>
</evidence>
<dbReference type="RefSeq" id="WP_353475875.1">
    <property type="nucleotide sequence ID" value="NZ_CP123386.1"/>
</dbReference>
<dbReference type="SUPFAM" id="SSF53383">
    <property type="entry name" value="PLP-dependent transferases"/>
    <property type="match status" value="1"/>
</dbReference>
<accession>A0AAU8AQR1</accession>
<dbReference type="InterPro" id="IPR015424">
    <property type="entry name" value="PyrdxlP-dep_Trfase"/>
</dbReference>
<dbReference type="GO" id="GO:0008483">
    <property type="term" value="F:transaminase activity"/>
    <property type="evidence" value="ECO:0007669"/>
    <property type="project" value="UniProtKB-KW"/>
</dbReference>
<proteinExistence type="inferred from homology"/>
<dbReference type="CDD" id="cd00616">
    <property type="entry name" value="AHBA_syn"/>
    <property type="match status" value="1"/>
</dbReference>
<comment type="similarity">
    <text evidence="2 5">Belongs to the DegT/DnrJ/EryC1 family.</text>
</comment>
<dbReference type="EC" id="2.6.1.-" evidence="6"/>
<keyword evidence="6" id="KW-0614">Plasmid</keyword>
<dbReference type="InterPro" id="IPR000653">
    <property type="entry name" value="DegT/StrS_aminotransferase"/>
</dbReference>
<dbReference type="Gene3D" id="3.90.1150.10">
    <property type="entry name" value="Aspartate Aminotransferase, domain 1"/>
    <property type="match status" value="1"/>
</dbReference>
<evidence type="ECO:0000256" key="2">
    <source>
        <dbReference type="ARBA" id="ARBA00037999"/>
    </source>
</evidence>
<evidence type="ECO:0000256" key="1">
    <source>
        <dbReference type="ARBA" id="ARBA00022898"/>
    </source>
</evidence>
<dbReference type="AlphaFoldDB" id="A0AAU8AQR1"/>
<evidence type="ECO:0000256" key="4">
    <source>
        <dbReference type="PIRSR" id="PIRSR000390-2"/>
    </source>
</evidence>
<sequence>MIPFLDLKRQNASISDELESAVLEVLRSGNYVLGEPVRRFEENFAAYCGTRHAVAVSSGTSALHLALLAAGIGPGDEVITVPATFVATVAAILYCGATPVLIDVDPLTLTMDPALLEPAITERTRAVIPVHFHGRLAEMAAIRRITEAHDLWLIEDAAQAHGARRDGNRAGGFGHMGCFSFYPGKNLGAAGEGGAVTTNDDRLAEQLRILRDWGQRERSQHEWLGYNYRMDAIQGAVLDVKLRQLEGWNSARREVARAYDEGLAPWVTRASPLAGEDHVYHVYAVRHPDREGLRKALAEAGIASNVHYPLPVHLQRGYAGRIKSGGSFPVAEAYAETTLSLPIFPELMPGEIAQVVAAVNAFPAPAQPEPPEARHIRSEVAR</sequence>
<dbReference type="PANTHER" id="PTHR30244:SF36">
    <property type="entry name" value="3-OXO-GLUCOSE-6-PHOSPHATE:GLUTAMATE AMINOTRANSFERASE"/>
    <property type="match status" value="1"/>
</dbReference>
<geneLocation type="plasmid" evidence="6">
    <name>unnamed1</name>
</geneLocation>
<organism evidence="6">
    <name type="scientific">Alloyangia sp. H15</name>
    <dbReference type="NCBI Taxonomy" id="3029062"/>
    <lineage>
        <taxon>Bacteria</taxon>
        <taxon>Pseudomonadati</taxon>
        <taxon>Pseudomonadota</taxon>
        <taxon>Alphaproteobacteria</taxon>
        <taxon>Rhodobacterales</taxon>
        <taxon>Roseobacteraceae</taxon>
        <taxon>Alloyangia</taxon>
    </lineage>
</organism>
<name>A0AAU8AQR1_9RHOB</name>